<feature type="region of interest" description="Disordered" evidence="1">
    <location>
        <begin position="140"/>
        <end position="187"/>
    </location>
</feature>
<dbReference type="Pfam" id="PF05037">
    <property type="entry name" value="DUF669"/>
    <property type="match status" value="1"/>
</dbReference>
<dbReference type="InterPro" id="IPR007731">
    <property type="entry name" value="DUF669"/>
</dbReference>
<dbReference type="Proteomes" id="UP000831684">
    <property type="component" value="Chromosome"/>
</dbReference>
<protein>
    <submittedName>
        <fullName evidence="2">DUF669 domain-containing protein</fullName>
    </submittedName>
</protein>
<evidence type="ECO:0000313" key="2">
    <source>
        <dbReference type="EMBL" id="UOK71680.1"/>
    </source>
</evidence>
<dbReference type="EMBL" id="CP083239">
    <property type="protein sequence ID" value="UOK71680.1"/>
    <property type="molecule type" value="Genomic_DNA"/>
</dbReference>
<feature type="compositionally biased region" description="Low complexity" evidence="1">
    <location>
        <begin position="141"/>
        <end position="176"/>
    </location>
</feature>
<proteinExistence type="predicted"/>
<reference evidence="2" key="1">
    <citation type="submission" date="2021-09" db="EMBL/GenBank/DDBJ databases">
        <title>Network and meta-omics reveal the key degrader and cooperation patterns in an efficient 1,4-dioxane-degrading microbial community.</title>
        <authorList>
            <person name="Dai C."/>
        </authorList>
    </citation>
    <scope>NUCLEOTIDE SEQUENCE</scope>
    <source>
        <strain evidence="2">ZM13</strain>
    </source>
</reference>
<evidence type="ECO:0000256" key="1">
    <source>
        <dbReference type="SAM" id="MobiDB-lite"/>
    </source>
</evidence>
<dbReference type="KEGG" id="apol:K9D25_02855"/>
<gene>
    <name evidence="2" type="ORF">K9D25_02855</name>
</gene>
<dbReference type="AlphaFoldDB" id="A0A9E7A1Y8"/>
<accession>A0A9E7A1Y8</accession>
<name>A0A9E7A1Y8_9HYPH</name>
<evidence type="ECO:0000313" key="3">
    <source>
        <dbReference type="Proteomes" id="UP000831684"/>
    </source>
</evidence>
<organism evidence="2 3">
    <name type="scientific">Ancylobacter polymorphus</name>
    <dbReference type="NCBI Taxonomy" id="223390"/>
    <lineage>
        <taxon>Bacteria</taxon>
        <taxon>Pseudomonadati</taxon>
        <taxon>Pseudomonadota</taxon>
        <taxon>Alphaproteobacteria</taxon>
        <taxon>Hyphomicrobiales</taxon>
        <taxon>Xanthobacteraceae</taxon>
        <taxon>Ancylobacter</taxon>
    </lineage>
</organism>
<dbReference type="RefSeq" id="WP_244379042.1">
    <property type="nucleotide sequence ID" value="NZ_CP083239.1"/>
</dbReference>
<sequence>MASLGQRFDATAHDTTQSDYSELPNGIYLLEIEASDVAPTKDGRGTILKVTNRVIEPADYEGRKLFANFNLENPSPQAQEIGQRQFASLCRAIGVNDVEDSEDLHFKSYTAKIGLGKPSKDGQYPARAEIKRYYFPDADEIPAPAIDDTQPKPAANDNRPAARPAAAQPAAAAKPAGSRPWGAKRAA</sequence>